<comment type="caution">
    <text evidence="1">The sequence shown here is derived from an EMBL/GenBank/DDBJ whole genome shotgun (WGS) entry which is preliminary data.</text>
</comment>
<accession>A0ABV8Y7X7</accession>
<evidence type="ECO:0000313" key="1">
    <source>
        <dbReference type="EMBL" id="MFC4455096.1"/>
    </source>
</evidence>
<proteinExistence type="predicted"/>
<reference evidence="2" key="1">
    <citation type="journal article" date="2019" name="Int. J. Syst. Evol. Microbiol.">
        <title>The Global Catalogue of Microorganisms (GCM) 10K type strain sequencing project: providing services to taxonomists for standard genome sequencing and annotation.</title>
        <authorList>
            <consortium name="The Broad Institute Genomics Platform"/>
            <consortium name="The Broad Institute Genome Sequencing Center for Infectious Disease"/>
            <person name="Wu L."/>
            <person name="Ma J."/>
        </authorList>
    </citation>
    <scope>NUCLEOTIDE SEQUENCE [LARGE SCALE GENOMIC DNA]</scope>
    <source>
        <strain evidence="2">CCUG 39970</strain>
    </source>
</reference>
<dbReference type="InterPro" id="IPR016024">
    <property type="entry name" value="ARM-type_fold"/>
</dbReference>
<dbReference type="SUPFAM" id="SSF48371">
    <property type="entry name" value="ARM repeat"/>
    <property type="match status" value="1"/>
</dbReference>
<dbReference type="Proteomes" id="UP001595939">
    <property type="component" value="Unassembled WGS sequence"/>
</dbReference>
<gene>
    <name evidence="1" type="ORF">ACFO0P_15045</name>
</gene>
<evidence type="ECO:0008006" key="3">
    <source>
        <dbReference type="Google" id="ProtNLM"/>
    </source>
</evidence>
<dbReference type="RefSeq" id="WP_380129814.1">
    <property type="nucleotide sequence ID" value="NZ_JBHSEG010000008.1"/>
</dbReference>
<dbReference type="InterPro" id="IPR011989">
    <property type="entry name" value="ARM-like"/>
</dbReference>
<name>A0ABV8Y7X7_9DEIO</name>
<dbReference type="SMART" id="SM00567">
    <property type="entry name" value="EZ_HEAT"/>
    <property type="match status" value="2"/>
</dbReference>
<sequence length="491" mass="54210">MPRPLPTRQQLKAVLDTWRHTKMWRRSQRDEPLQALLATLEPADLLRLDERLRTVLWSHPLRDFATPAWLRSIGNDRTPQPAILTLLASHPDGTLREAVVRRLAKVRTPLATAALLVRLNDWAEPVRQAAELAMLDRLDAADLPHLLPNLALILRFAGAVRAPNEHLVRRVLALLATDPGLAALQDVLPTVDAPTRLLLAREVLKSGQTLPDALTQLLLQDRSAPIRRAIAAVVEEEQLLPLLDDPDARVRALALTRWLEASPPTRHAERLASALVDRQATVRMVALGALRHQGLSARDAYLNLDPAQLPERQLPGWIAGLASQGTATDAPLIVPFARHPRTRVRLEALRALGRLDASTSLPQLVEGVLDGNAVSHVAIRALTRSNLLTPDLLRSLWARVDSPRLQGRLLSLALGLSRFEAAGLLLAWQPEAAPELVDRMDRAVASLMDGYHRVYYTPPPTLLMLAVRLRAARLPTDHPLVTVQAQLPSVP</sequence>
<dbReference type="EMBL" id="JBHSEG010000008">
    <property type="protein sequence ID" value="MFC4455096.1"/>
    <property type="molecule type" value="Genomic_DNA"/>
</dbReference>
<evidence type="ECO:0000313" key="2">
    <source>
        <dbReference type="Proteomes" id="UP001595939"/>
    </source>
</evidence>
<organism evidence="1 2">
    <name type="scientific">Deinococcus sonorensis</name>
    <dbReference type="NCBI Taxonomy" id="309891"/>
    <lineage>
        <taxon>Bacteria</taxon>
        <taxon>Thermotogati</taxon>
        <taxon>Deinococcota</taxon>
        <taxon>Deinococci</taxon>
        <taxon>Deinococcales</taxon>
        <taxon>Deinococcaceae</taxon>
        <taxon>Deinococcus</taxon>
    </lineage>
</organism>
<dbReference type="InterPro" id="IPR004155">
    <property type="entry name" value="PBS_lyase_HEAT"/>
</dbReference>
<dbReference type="Gene3D" id="1.25.10.10">
    <property type="entry name" value="Leucine-rich Repeat Variant"/>
    <property type="match status" value="1"/>
</dbReference>
<protein>
    <recommendedName>
        <fullName evidence="3">PBS lyase</fullName>
    </recommendedName>
</protein>
<keyword evidence="2" id="KW-1185">Reference proteome</keyword>